<dbReference type="InterPro" id="IPR000440">
    <property type="entry name" value="NADH_UbQ/plastoQ_OxRdtase_su3"/>
</dbReference>
<comment type="similarity">
    <text evidence="2 13">Belongs to the complex I subunit 3 family.</text>
</comment>
<keyword evidence="14" id="KW-0560">Oxidoreductase</keyword>
<gene>
    <name evidence="14" type="primary">nad3</name>
</gene>
<keyword evidence="13" id="KW-0679">Respiratory chain</keyword>
<evidence type="ECO:0000256" key="1">
    <source>
        <dbReference type="ARBA" id="ARBA00004141"/>
    </source>
</evidence>
<evidence type="ECO:0000256" key="3">
    <source>
        <dbReference type="ARBA" id="ARBA00012944"/>
    </source>
</evidence>
<dbReference type="Pfam" id="PF00507">
    <property type="entry name" value="Oxidored_q4"/>
    <property type="match status" value="1"/>
</dbReference>
<name>G9ISJ4_LINUG</name>
<keyword evidence="9 13" id="KW-0520">NAD</keyword>
<geneLocation type="mitochondrion" evidence="14"/>
<dbReference type="PANTHER" id="PTHR11058:SF9">
    <property type="entry name" value="NADH-UBIQUINONE OXIDOREDUCTASE CHAIN 3"/>
    <property type="match status" value="1"/>
</dbReference>
<keyword evidence="10 13" id="KW-0830">Ubiquinone</keyword>
<evidence type="ECO:0000256" key="9">
    <source>
        <dbReference type="ARBA" id="ARBA00023027"/>
    </source>
</evidence>
<dbReference type="GO" id="GO:0008137">
    <property type="term" value="F:NADH dehydrogenase (ubiquinone) activity"/>
    <property type="evidence" value="ECO:0007669"/>
    <property type="project" value="UniProtKB-UniRule"/>
</dbReference>
<keyword evidence="13 14" id="KW-0496">Mitochondrion</keyword>
<keyword evidence="13" id="KW-0249">Electron transport</keyword>
<dbReference type="AlphaFoldDB" id="G9ISJ4"/>
<keyword evidence="8 13" id="KW-1133">Transmembrane helix</keyword>
<dbReference type="FunFam" id="1.20.58.1610:FF:000004">
    <property type="entry name" value="NADH-quinone oxidoreductase subunit A"/>
    <property type="match status" value="1"/>
</dbReference>
<dbReference type="GO" id="GO:0030964">
    <property type="term" value="C:NADH dehydrogenase complex"/>
    <property type="evidence" value="ECO:0007669"/>
    <property type="project" value="TreeGrafter"/>
</dbReference>
<evidence type="ECO:0000256" key="13">
    <source>
        <dbReference type="RuleBase" id="RU003640"/>
    </source>
</evidence>
<comment type="subcellular location">
    <subcellularLocation>
        <location evidence="1">Membrane</location>
        <topology evidence="1">Multi-pass membrane protein</topology>
    </subcellularLocation>
    <subcellularLocation>
        <location evidence="13">Mitochondrion membrane</location>
        <topology evidence="13">Multi-pass membrane protein</topology>
    </subcellularLocation>
</comment>
<comment type="function">
    <text evidence="13">Core subunit of the mitochondrial membrane respiratory chain NADH dehydrogenase (Complex I) which catalyzes electron transfer from NADH through the respiratory chain, using ubiquinone as an electron acceptor. Essential for the catalytic activity of complex I.</text>
</comment>
<dbReference type="Gene3D" id="1.20.58.1610">
    <property type="entry name" value="NADH:ubiquinone/plastoquinone oxidoreductase, chain 3"/>
    <property type="match status" value="1"/>
</dbReference>
<evidence type="ECO:0000256" key="6">
    <source>
        <dbReference type="ARBA" id="ARBA00022692"/>
    </source>
</evidence>
<dbReference type="GO" id="GO:0016491">
    <property type="term" value="F:oxidoreductase activity"/>
    <property type="evidence" value="ECO:0007669"/>
    <property type="project" value="UniProtKB-KW"/>
</dbReference>
<feature type="transmembrane region" description="Helical" evidence="13">
    <location>
        <begin position="86"/>
        <end position="107"/>
    </location>
</feature>
<dbReference type="GO" id="GO:0031966">
    <property type="term" value="C:mitochondrial membrane"/>
    <property type="evidence" value="ECO:0007669"/>
    <property type="project" value="UniProtKB-SubCell"/>
</dbReference>
<accession>G9ISJ4</accession>
<keyword evidence="11 13" id="KW-0472">Membrane</keyword>
<dbReference type="EMBL" id="JN700939">
    <property type="protein sequence ID" value="AET13198.1"/>
    <property type="molecule type" value="Genomic_DNA"/>
</dbReference>
<dbReference type="PANTHER" id="PTHR11058">
    <property type="entry name" value="NADH-UBIQUINONE OXIDOREDUCTASE CHAIN 3"/>
    <property type="match status" value="1"/>
</dbReference>
<protein>
    <recommendedName>
        <fullName evidence="4 13">NADH-ubiquinone oxidoreductase chain 3</fullName>
        <ecNumber evidence="3 13">7.1.1.2</ecNumber>
    </recommendedName>
</protein>
<evidence type="ECO:0000256" key="5">
    <source>
        <dbReference type="ARBA" id="ARBA00022448"/>
    </source>
</evidence>
<comment type="catalytic activity">
    <reaction evidence="12 13">
        <text>a ubiquinone + NADH + 5 H(+)(in) = a ubiquinol + NAD(+) + 4 H(+)(out)</text>
        <dbReference type="Rhea" id="RHEA:29091"/>
        <dbReference type="Rhea" id="RHEA-COMP:9565"/>
        <dbReference type="Rhea" id="RHEA-COMP:9566"/>
        <dbReference type="ChEBI" id="CHEBI:15378"/>
        <dbReference type="ChEBI" id="CHEBI:16389"/>
        <dbReference type="ChEBI" id="CHEBI:17976"/>
        <dbReference type="ChEBI" id="CHEBI:57540"/>
        <dbReference type="ChEBI" id="CHEBI:57945"/>
        <dbReference type="EC" id="7.1.1.2"/>
    </reaction>
</comment>
<evidence type="ECO:0000256" key="12">
    <source>
        <dbReference type="ARBA" id="ARBA00049551"/>
    </source>
</evidence>
<organism evidence="14">
    <name type="scientific">Linuche unguiculata</name>
    <name type="common">Thimble jellyfish</name>
    <dbReference type="NCBI Taxonomy" id="880233"/>
    <lineage>
        <taxon>Eukaryota</taxon>
        <taxon>Metazoa</taxon>
        <taxon>Cnidaria</taxon>
        <taxon>Scyphozoa</taxon>
        <taxon>Coronatae</taxon>
        <taxon>Linuchidae</taxon>
        <taxon>Linuche</taxon>
    </lineage>
</organism>
<dbReference type="EC" id="7.1.1.2" evidence="3 13"/>
<keyword evidence="6 13" id="KW-0812">Transmembrane</keyword>
<feature type="transmembrane region" description="Helical" evidence="13">
    <location>
        <begin position="6"/>
        <end position="29"/>
    </location>
</feature>
<evidence type="ECO:0000313" key="14">
    <source>
        <dbReference type="EMBL" id="AET13198.1"/>
    </source>
</evidence>
<reference evidence="14" key="1">
    <citation type="journal article" date="2012" name="Genome Biol. Evol.">
        <title>Evolution of linear mitochondrial genomes in medusozoan cnidarians.</title>
        <authorList>
            <person name="Kayal E."/>
            <person name="Bentlage B."/>
            <person name="Collins A.G."/>
            <person name="Kayal M."/>
            <person name="Pirro S."/>
            <person name="Lavrov D.V."/>
        </authorList>
    </citation>
    <scope>NUCLEOTIDE SEQUENCE</scope>
</reference>
<evidence type="ECO:0000256" key="2">
    <source>
        <dbReference type="ARBA" id="ARBA00008472"/>
    </source>
</evidence>
<sequence>MYIDYYSTLSLAVIGSIISGIISIAAFLFSSKSPDKEKLASYECGFDPFSSSGQPFSIKFFLVAILFLIFDVEVALLFPWSVLPVVNYWVVLLFLIILTLGLVYEWLQGGLEWE</sequence>
<dbReference type="InterPro" id="IPR038430">
    <property type="entry name" value="NDAH_ubi_oxred_su3_sf"/>
</dbReference>
<feature type="transmembrane region" description="Helical" evidence="13">
    <location>
        <begin position="60"/>
        <end position="80"/>
    </location>
</feature>
<evidence type="ECO:0000256" key="8">
    <source>
        <dbReference type="ARBA" id="ARBA00022989"/>
    </source>
</evidence>
<keyword evidence="5 13" id="KW-0813">Transport</keyword>
<evidence type="ECO:0000256" key="11">
    <source>
        <dbReference type="ARBA" id="ARBA00023136"/>
    </source>
</evidence>
<proteinExistence type="inferred from homology"/>
<evidence type="ECO:0000256" key="7">
    <source>
        <dbReference type="ARBA" id="ARBA00022967"/>
    </source>
</evidence>
<evidence type="ECO:0000256" key="10">
    <source>
        <dbReference type="ARBA" id="ARBA00023075"/>
    </source>
</evidence>
<evidence type="ECO:0000256" key="4">
    <source>
        <dbReference type="ARBA" id="ARBA00021007"/>
    </source>
</evidence>
<keyword evidence="7 13" id="KW-1278">Translocase</keyword>